<keyword evidence="1" id="KW-0285">Flavoprotein</keyword>
<comment type="caution">
    <text evidence="4">The sequence shown here is derived from an EMBL/GenBank/DDBJ whole genome shotgun (WGS) entry which is preliminary data.</text>
</comment>
<dbReference type="SUPFAM" id="SSF51395">
    <property type="entry name" value="FMN-linked oxidoreductases"/>
    <property type="match status" value="1"/>
</dbReference>
<feature type="domain" description="NADH:flavin oxidoreductase/NADH oxidase N-terminal" evidence="3">
    <location>
        <begin position="3"/>
        <end position="240"/>
    </location>
</feature>
<evidence type="ECO:0000259" key="3">
    <source>
        <dbReference type="Pfam" id="PF00724"/>
    </source>
</evidence>
<proteinExistence type="predicted"/>
<reference evidence="4" key="1">
    <citation type="journal article" date="2014" name="Front. Microbiol.">
        <title>High frequency of phylogenetically diverse reductive dehalogenase-homologous genes in deep subseafloor sedimentary metagenomes.</title>
        <authorList>
            <person name="Kawai M."/>
            <person name="Futagami T."/>
            <person name="Toyoda A."/>
            <person name="Takaki Y."/>
            <person name="Nishi S."/>
            <person name="Hori S."/>
            <person name="Arai W."/>
            <person name="Tsubouchi T."/>
            <person name="Morono Y."/>
            <person name="Uchiyama I."/>
            <person name="Ito T."/>
            <person name="Fujiyama A."/>
            <person name="Inagaki F."/>
            <person name="Takami H."/>
        </authorList>
    </citation>
    <scope>NUCLEOTIDE SEQUENCE</scope>
    <source>
        <strain evidence="4">Expedition CK06-06</strain>
    </source>
</reference>
<sequence length="277" mass="31189">AAQIAHTGSNIIREGYELVGPSPIKVPRSIKLVRELPTEEIEEIINSFINTGTLAYECGYDMIQLHGAHGYLLSDFLSPFANKRTDEYGGTSEKRFKIIEEIYHDLRDKLGKEFPIIIKLNSHDNLKNGLTLEEGKEITKKAVALGLDAVEPSTGRTDPKFTENKSFPAVVTKNPEDENYFSQIARELKPLMNNCALILMGGIRNPLAAERFLDEEIADFISMSRPFIYEPDLVKRWENGNLDSAYCTSCNACFGTVLKGRIYCPIKNKQDKKSIKH</sequence>
<keyword evidence="2" id="KW-0560">Oxidoreductase</keyword>
<dbReference type="AlphaFoldDB" id="X0YF78"/>
<feature type="non-terminal residue" evidence="4">
    <location>
        <position position="1"/>
    </location>
</feature>
<dbReference type="InterPro" id="IPR051799">
    <property type="entry name" value="NADH_flavin_oxidoreductase"/>
</dbReference>
<evidence type="ECO:0000256" key="2">
    <source>
        <dbReference type="ARBA" id="ARBA00023002"/>
    </source>
</evidence>
<dbReference type="PANTHER" id="PTHR43656">
    <property type="entry name" value="BINDING OXIDOREDUCTASE, PUTATIVE (AFU_ORTHOLOGUE AFUA_2G08260)-RELATED"/>
    <property type="match status" value="1"/>
</dbReference>
<dbReference type="InterPro" id="IPR013785">
    <property type="entry name" value="Aldolase_TIM"/>
</dbReference>
<dbReference type="GO" id="GO:0016491">
    <property type="term" value="F:oxidoreductase activity"/>
    <property type="evidence" value="ECO:0007669"/>
    <property type="project" value="UniProtKB-KW"/>
</dbReference>
<name>X0YF78_9ZZZZ</name>
<dbReference type="Gene3D" id="3.20.20.70">
    <property type="entry name" value="Aldolase class I"/>
    <property type="match status" value="1"/>
</dbReference>
<dbReference type="InterPro" id="IPR001155">
    <property type="entry name" value="OxRdtase_FMN_N"/>
</dbReference>
<dbReference type="PANTHER" id="PTHR43656:SF2">
    <property type="entry name" value="BINDING OXIDOREDUCTASE, PUTATIVE (AFU_ORTHOLOGUE AFUA_2G08260)-RELATED"/>
    <property type="match status" value="1"/>
</dbReference>
<organism evidence="4">
    <name type="scientific">marine sediment metagenome</name>
    <dbReference type="NCBI Taxonomy" id="412755"/>
    <lineage>
        <taxon>unclassified sequences</taxon>
        <taxon>metagenomes</taxon>
        <taxon>ecological metagenomes</taxon>
    </lineage>
</organism>
<dbReference type="EMBL" id="BART01005865">
    <property type="protein sequence ID" value="GAG54624.1"/>
    <property type="molecule type" value="Genomic_DNA"/>
</dbReference>
<evidence type="ECO:0000256" key="1">
    <source>
        <dbReference type="ARBA" id="ARBA00022630"/>
    </source>
</evidence>
<accession>X0YF78</accession>
<protein>
    <recommendedName>
        <fullName evidence="3">NADH:flavin oxidoreductase/NADH oxidase N-terminal domain-containing protein</fullName>
    </recommendedName>
</protein>
<gene>
    <name evidence="4" type="ORF">S01H4_13294</name>
</gene>
<dbReference type="Pfam" id="PF00724">
    <property type="entry name" value="Oxidored_FMN"/>
    <property type="match status" value="1"/>
</dbReference>
<dbReference type="GO" id="GO:0010181">
    <property type="term" value="F:FMN binding"/>
    <property type="evidence" value="ECO:0007669"/>
    <property type="project" value="InterPro"/>
</dbReference>
<evidence type="ECO:0000313" key="4">
    <source>
        <dbReference type="EMBL" id="GAG54624.1"/>
    </source>
</evidence>